<evidence type="ECO:0000256" key="1">
    <source>
        <dbReference type="ARBA" id="ARBA00010617"/>
    </source>
</evidence>
<dbReference type="InterPro" id="IPR036396">
    <property type="entry name" value="Cyt_P450_sf"/>
</dbReference>
<dbReference type="GO" id="GO:0004497">
    <property type="term" value="F:monooxygenase activity"/>
    <property type="evidence" value="ECO:0007669"/>
    <property type="project" value="UniProtKB-KW"/>
</dbReference>
<dbReference type="Proteomes" id="UP000536711">
    <property type="component" value="Unassembled WGS sequence"/>
</dbReference>
<dbReference type="InterPro" id="IPR050364">
    <property type="entry name" value="Cytochrome_P450_fung"/>
</dbReference>
<dbReference type="Gene3D" id="1.10.630.10">
    <property type="entry name" value="Cytochrome P450"/>
    <property type="match status" value="1"/>
</dbReference>
<comment type="similarity">
    <text evidence="1">Belongs to the cytochrome P450 family.</text>
</comment>
<dbReference type="SUPFAM" id="SSF48264">
    <property type="entry name" value="Cytochrome P450"/>
    <property type="match status" value="1"/>
</dbReference>
<evidence type="ECO:0000313" key="8">
    <source>
        <dbReference type="Proteomes" id="UP000536711"/>
    </source>
</evidence>
<keyword evidence="5" id="KW-0503">Monooxygenase</keyword>
<accession>A0A8H4JQM7</accession>
<evidence type="ECO:0000256" key="2">
    <source>
        <dbReference type="ARBA" id="ARBA00022723"/>
    </source>
</evidence>
<dbReference type="InterPro" id="IPR002401">
    <property type="entry name" value="Cyt_P450_E_grp-I"/>
</dbReference>
<evidence type="ECO:0000256" key="5">
    <source>
        <dbReference type="ARBA" id="ARBA00023033"/>
    </source>
</evidence>
<name>A0A8H4JQM7_9HYPO</name>
<keyword evidence="6" id="KW-0812">Transmembrane</keyword>
<dbReference type="GO" id="GO:0005506">
    <property type="term" value="F:iron ion binding"/>
    <property type="evidence" value="ECO:0007669"/>
    <property type="project" value="InterPro"/>
</dbReference>
<dbReference type="PANTHER" id="PTHR46300:SF2">
    <property type="entry name" value="CYTOCHROME P450 MONOOXYGENASE ALNH-RELATED"/>
    <property type="match status" value="1"/>
</dbReference>
<feature type="transmembrane region" description="Helical" evidence="6">
    <location>
        <begin position="174"/>
        <end position="192"/>
    </location>
</feature>
<dbReference type="EMBL" id="JAADJF010000133">
    <property type="protein sequence ID" value="KAF4437185.1"/>
    <property type="molecule type" value="Genomic_DNA"/>
</dbReference>
<dbReference type="OrthoDB" id="1103324at2759"/>
<gene>
    <name evidence="7" type="ORF">FACUT_5839</name>
</gene>
<protein>
    <submittedName>
        <fullName evidence="7">O-methylsterigmatocystin oxidoreductase</fullName>
    </submittedName>
</protein>
<evidence type="ECO:0000313" key="7">
    <source>
        <dbReference type="EMBL" id="KAF4437185.1"/>
    </source>
</evidence>
<keyword evidence="2" id="KW-0479">Metal-binding</keyword>
<keyword evidence="6" id="KW-0472">Membrane</keyword>
<dbReference type="InterPro" id="IPR001128">
    <property type="entry name" value="Cyt_P450"/>
</dbReference>
<dbReference type="AlphaFoldDB" id="A0A8H4JQM7"/>
<keyword evidence="8" id="KW-1185">Reference proteome</keyword>
<evidence type="ECO:0000256" key="4">
    <source>
        <dbReference type="ARBA" id="ARBA00023004"/>
    </source>
</evidence>
<dbReference type="Pfam" id="PF00067">
    <property type="entry name" value="p450"/>
    <property type="match status" value="1"/>
</dbReference>
<dbReference type="GO" id="GO:0020037">
    <property type="term" value="F:heme binding"/>
    <property type="evidence" value="ECO:0007669"/>
    <property type="project" value="InterPro"/>
</dbReference>
<dbReference type="PRINTS" id="PR00463">
    <property type="entry name" value="EP450I"/>
</dbReference>
<keyword evidence="3" id="KW-0560">Oxidoreductase</keyword>
<dbReference type="PANTHER" id="PTHR46300">
    <property type="entry name" value="P450, PUTATIVE (EUROFUNG)-RELATED-RELATED"/>
    <property type="match status" value="1"/>
</dbReference>
<evidence type="ECO:0000256" key="3">
    <source>
        <dbReference type="ARBA" id="ARBA00023002"/>
    </source>
</evidence>
<proteinExistence type="inferred from homology"/>
<reference evidence="7 8" key="1">
    <citation type="submission" date="2020-01" db="EMBL/GenBank/DDBJ databases">
        <title>Identification and distribution of gene clusters putatively required for synthesis of sphingolipid metabolism inhibitors in phylogenetically diverse species of the filamentous fungus Fusarium.</title>
        <authorList>
            <person name="Kim H.-S."/>
            <person name="Busman M."/>
            <person name="Brown D.W."/>
            <person name="Divon H."/>
            <person name="Uhlig S."/>
            <person name="Proctor R.H."/>
        </authorList>
    </citation>
    <scope>NUCLEOTIDE SEQUENCE [LARGE SCALE GENOMIC DNA]</scope>
    <source>
        <strain evidence="7 8">NRRL 13308</strain>
    </source>
</reference>
<dbReference type="GO" id="GO:0016705">
    <property type="term" value="F:oxidoreductase activity, acting on paired donors, with incorporation or reduction of molecular oxygen"/>
    <property type="evidence" value="ECO:0007669"/>
    <property type="project" value="InterPro"/>
</dbReference>
<keyword evidence="4" id="KW-0408">Iron</keyword>
<keyword evidence="6" id="KW-1133">Transmembrane helix</keyword>
<organism evidence="7 8">
    <name type="scientific">Fusarium acutatum</name>
    <dbReference type="NCBI Taxonomy" id="78861"/>
    <lineage>
        <taxon>Eukaryota</taxon>
        <taxon>Fungi</taxon>
        <taxon>Dikarya</taxon>
        <taxon>Ascomycota</taxon>
        <taxon>Pezizomycotina</taxon>
        <taxon>Sordariomycetes</taxon>
        <taxon>Hypocreomycetidae</taxon>
        <taxon>Hypocreales</taxon>
        <taxon>Nectriaceae</taxon>
        <taxon>Fusarium</taxon>
        <taxon>Fusarium fujikuroi species complex</taxon>
    </lineage>
</organism>
<sequence>MPKFFVIARVVGRDGAIDLWKDRLVELCKVSATEPYGDSYYWGQDVDGEPDTLWGLEGYTHPIGFFIDHVSSDIFRREMALVDKDKLLRTAQGLDSPDYDLHHYDEYAGFLKRADDVERDSVRSFVVVKHYWAKSSECAGAEGMSGYEHGKLVAKLHSPHRDQPGTNVAMASPTFIYGLVGAAAALTLYWLLRIGRRDPRMPPGPPTVPILGNMHMIPTTGLGKKFMEWSLQYGKIFSLKIGSGNIIVICDRKAVHELLDKKGSIYSDRPPNIVPLFITRGDHMTMECQSPSWREKRTVVTRNLNPKSLDEKHFRVQETEAVILMNRLLDDPINFYSYSRLYASSVAAILAWGFRATTLDSFWYKDVSAMIEKWLEAIEPGATPPVDLIPWLWYIPGKWKSRVYKMRDHMDKVWSQARAMVDDRRARGDRRECMIDMKLDEYEKNGWPMSQHAFNNLFGELMEAGADTTANQILTLILALAKYPKFQEKARVEIDAVCGTERAPVFSDFAKMPYVNAIAKEGLRWRPTSDLGLPHTVTKDDYYDGMLIPKGSTIFVGVWAMHHDKDYYGSHDTFDPDRYLSHTKLANEYAVGPDYEKRDKSIPQQH</sequence>
<comment type="caution">
    <text evidence="7">The sequence shown here is derived from an EMBL/GenBank/DDBJ whole genome shotgun (WGS) entry which is preliminary data.</text>
</comment>
<evidence type="ECO:0000256" key="6">
    <source>
        <dbReference type="SAM" id="Phobius"/>
    </source>
</evidence>